<dbReference type="EMBL" id="LHQQ01000024">
    <property type="protein sequence ID" value="KOS46828.1"/>
    <property type="molecule type" value="Genomic_DNA"/>
</dbReference>
<sequence length="84" mass="9223">MSKMKLFICTQMAVPPCFVAVINVNNKEDLTDQGLCLCMVGIDLNGEETIRIKSSIKGVLNPGHYRSWYYVTASAITGAQPGRN</sequence>
<proteinExistence type="predicted"/>
<evidence type="ECO:0000313" key="2">
    <source>
        <dbReference type="Proteomes" id="UP000037696"/>
    </source>
</evidence>
<reference evidence="1 2" key="1">
    <citation type="submission" date="2015-08" db="EMBL/GenBank/DDBJ databases">
        <title>Genome sequencing of Penicillium nordicum.</title>
        <authorList>
            <person name="Nguyen H.D."/>
            <person name="Seifert K.A."/>
        </authorList>
    </citation>
    <scope>NUCLEOTIDE SEQUENCE [LARGE SCALE GENOMIC DNA]</scope>
    <source>
        <strain evidence="1 2">DAOMC 185683</strain>
    </source>
</reference>
<organism evidence="1 2">
    <name type="scientific">Penicillium nordicum</name>
    <dbReference type="NCBI Taxonomy" id="229535"/>
    <lineage>
        <taxon>Eukaryota</taxon>
        <taxon>Fungi</taxon>
        <taxon>Dikarya</taxon>
        <taxon>Ascomycota</taxon>
        <taxon>Pezizomycotina</taxon>
        <taxon>Eurotiomycetes</taxon>
        <taxon>Eurotiomycetidae</taxon>
        <taxon>Eurotiales</taxon>
        <taxon>Aspergillaceae</taxon>
        <taxon>Penicillium</taxon>
    </lineage>
</organism>
<dbReference type="AlphaFoldDB" id="A0A0M8P7M9"/>
<keyword evidence="2" id="KW-1185">Reference proteome</keyword>
<accession>A0A0M8P7M9</accession>
<protein>
    <submittedName>
        <fullName evidence="1">Uncharacterized protein</fullName>
    </submittedName>
</protein>
<dbReference type="Proteomes" id="UP000037696">
    <property type="component" value="Unassembled WGS sequence"/>
</dbReference>
<name>A0A0M8P7M9_9EURO</name>
<evidence type="ECO:0000313" key="1">
    <source>
        <dbReference type="EMBL" id="KOS46828.1"/>
    </source>
</evidence>
<gene>
    <name evidence="1" type="ORF">ACN38_g2233</name>
</gene>
<comment type="caution">
    <text evidence="1">The sequence shown here is derived from an EMBL/GenBank/DDBJ whole genome shotgun (WGS) entry which is preliminary data.</text>
</comment>